<evidence type="ECO:0000313" key="2">
    <source>
        <dbReference type="EMBL" id="KXG75090.1"/>
    </source>
</evidence>
<accession>A0A140L3G5</accession>
<dbReference type="OrthoDB" id="1952369at2"/>
<dbReference type="EMBL" id="LOEE01000041">
    <property type="protein sequence ID" value="KXG75090.1"/>
    <property type="molecule type" value="Genomic_DNA"/>
</dbReference>
<keyword evidence="3" id="KW-1185">Reference proteome</keyword>
<organism evidence="2 3">
    <name type="scientific">Thermotalea metallivorans</name>
    <dbReference type="NCBI Taxonomy" id="520762"/>
    <lineage>
        <taxon>Bacteria</taxon>
        <taxon>Bacillati</taxon>
        <taxon>Bacillota</taxon>
        <taxon>Clostridia</taxon>
        <taxon>Peptostreptococcales</taxon>
        <taxon>Thermotaleaceae</taxon>
        <taxon>Thermotalea</taxon>
    </lineage>
</organism>
<protein>
    <recommendedName>
        <fullName evidence="1">BON domain-containing protein</fullName>
    </recommendedName>
</protein>
<dbReference type="InterPro" id="IPR051686">
    <property type="entry name" value="Lipoprotein_DolP"/>
</dbReference>
<dbReference type="InterPro" id="IPR007055">
    <property type="entry name" value="BON_dom"/>
</dbReference>
<gene>
    <name evidence="2" type="ORF">AN619_19160</name>
</gene>
<evidence type="ECO:0000313" key="3">
    <source>
        <dbReference type="Proteomes" id="UP000070456"/>
    </source>
</evidence>
<dbReference type="PANTHER" id="PTHR34606:SF15">
    <property type="entry name" value="BON DOMAIN-CONTAINING PROTEIN"/>
    <property type="match status" value="1"/>
</dbReference>
<proteinExistence type="predicted"/>
<feature type="domain" description="BON" evidence="1">
    <location>
        <begin position="90"/>
        <end position="159"/>
    </location>
</feature>
<dbReference type="PROSITE" id="PS50914">
    <property type="entry name" value="BON"/>
    <property type="match status" value="3"/>
</dbReference>
<dbReference type="Gene3D" id="3.30.1340.30">
    <property type="match status" value="3"/>
</dbReference>
<dbReference type="PANTHER" id="PTHR34606">
    <property type="entry name" value="BON DOMAIN-CONTAINING PROTEIN"/>
    <property type="match status" value="1"/>
</dbReference>
<dbReference type="STRING" id="520762.AN619_19160"/>
<dbReference type="Pfam" id="PF04972">
    <property type="entry name" value="BON"/>
    <property type="match status" value="3"/>
</dbReference>
<sequence>MNEKRKNRIIHDKLPSQDDLIVDQIKDQLEEKMQASAMDINLFCKDGYVHMYGMVDVLAEKKKAESIAKSVKGVRKIENKITVAMDSNITDKHMEKEIIHRLTRGERSESLLGVSVKVEDGVANLMGTAKTLRDAHGAMAVASEVRGIKDVVNNIEISDTTSYDDASVNSHITQALSTTDLNYPDILHTVEHGKVTLEGFVNSRREMELAKEIAMGVEGVRKVVNRLKIRKES</sequence>
<evidence type="ECO:0000259" key="1">
    <source>
        <dbReference type="PROSITE" id="PS50914"/>
    </source>
</evidence>
<feature type="domain" description="BON" evidence="1">
    <location>
        <begin position="164"/>
        <end position="231"/>
    </location>
</feature>
<reference evidence="2 3" key="1">
    <citation type="submission" date="2015-12" db="EMBL/GenBank/DDBJ databases">
        <title>Draft genome sequence of the thermoanaerobe Thermotalea metallivorans, an isolate from the runoff channel of the Great Artesian Basin, Australia.</title>
        <authorList>
            <person name="Patel B.K."/>
        </authorList>
    </citation>
    <scope>NUCLEOTIDE SEQUENCE [LARGE SCALE GENOMIC DNA]</scope>
    <source>
        <strain evidence="2 3">B2-1</strain>
    </source>
</reference>
<dbReference type="AlphaFoldDB" id="A0A140L3G5"/>
<comment type="caution">
    <text evidence="2">The sequence shown here is derived from an EMBL/GenBank/DDBJ whole genome shotgun (WGS) entry which is preliminary data.</text>
</comment>
<dbReference type="Proteomes" id="UP000070456">
    <property type="component" value="Unassembled WGS sequence"/>
</dbReference>
<dbReference type="RefSeq" id="WP_068556470.1">
    <property type="nucleotide sequence ID" value="NZ_LOEE01000041.1"/>
</dbReference>
<name>A0A140L3G5_9FIRM</name>
<feature type="domain" description="BON" evidence="1">
    <location>
        <begin position="17"/>
        <end position="85"/>
    </location>
</feature>